<dbReference type="Proteomes" id="UP000887580">
    <property type="component" value="Unplaced"/>
</dbReference>
<proteinExistence type="predicted"/>
<sequence length="97" mass="11290">MCLTTISSAFVSFQGFRNVPKPFSPPNVPEYPSNKYYANQFRPFGYYNTFNDAATEPEKRSIEVSPRAISGRMLKQPLLNFNVLWRKFGGQKRFDHF</sequence>
<organism evidence="1 2">
    <name type="scientific">Panagrolaimus sp. PS1159</name>
    <dbReference type="NCBI Taxonomy" id="55785"/>
    <lineage>
        <taxon>Eukaryota</taxon>
        <taxon>Metazoa</taxon>
        <taxon>Ecdysozoa</taxon>
        <taxon>Nematoda</taxon>
        <taxon>Chromadorea</taxon>
        <taxon>Rhabditida</taxon>
        <taxon>Tylenchina</taxon>
        <taxon>Panagrolaimomorpha</taxon>
        <taxon>Panagrolaimoidea</taxon>
        <taxon>Panagrolaimidae</taxon>
        <taxon>Panagrolaimus</taxon>
    </lineage>
</organism>
<evidence type="ECO:0000313" key="2">
    <source>
        <dbReference type="WBParaSite" id="PS1159_v2.g18159.t1"/>
    </source>
</evidence>
<evidence type="ECO:0000313" key="1">
    <source>
        <dbReference type="Proteomes" id="UP000887580"/>
    </source>
</evidence>
<name>A0AC35FJY5_9BILA</name>
<protein>
    <submittedName>
        <fullName evidence="2">Uncharacterized protein</fullName>
    </submittedName>
</protein>
<accession>A0AC35FJY5</accession>
<reference evidence="2" key="1">
    <citation type="submission" date="2022-11" db="UniProtKB">
        <authorList>
            <consortium name="WormBaseParasite"/>
        </authorList>
    </citation>
    <scope>IDENTIFICATION</scope>
</reference>
<dbReference type="WBParaSite" id="PS1159_v2.g18159.t1">
    <property type="protein sequence ID" value="PS1159_v2.g18159.t1"/>
    <property type="gene ID" value="PS1159_v2.g18159"/>
</dbReference>